<evidence type="ECO:0000313" key="2">
    <source>
        <dbReference type="Proteomes" id="UP000024635"/>
    </source>
</evidence>
<sequence length="100" mass="11384">MQVQNHSLQSAKGAMVPFKMKVENESENCSGDFWKHFVVNNTLSPLFRCSSNRNPCSRKIKFTIPKKFIHNGNPTPEQWIDIGVINLEGAFDDEGRECVN</sequence>
<evidence type="ECO:0000313" key="1">
    <source>
        <dbReference type="EMBL" id="EYB87905.1"/>
    </source>
</evidence>
<protein>
    <recommendedName>
        <fullName evidence="3">Transthyretin-like family protein</fullName>
    </recommendedName>
</protein>
<dbReference type="OrthoDB" id="5772718at2759"/>
<accession>A0A016SB79</accession>
<evidence type="ECO:0008006" key="3">
    <source>
        <dbReference type="Google" id="ProtNLM"/>
    </source>
</evidence>
<organism evidence="1 2">
    <name type="scientific">Ancylostoma ceylanicum</name>
    <dbReference type="NCBI Taxonomy" id="53326"/>
    <lineage>
        <taxon>Eukaryota</taxon>
        <taxon>Metazoa</taxon>
        <taxon>Ecdysozoa</taxon>
        <taxon>Nematoda</taxon>
        <taxon>Chromadorea</taxon>
        <taxon>Rhabditida</taxon>
        <taxon>Rhabditina</taxon>
        <taxon>Rhabditomorpha</taxon>
        <taxon>Strongyloidea</taxon>
        <taxon>Ancylostomatidae</taxon>
        <taxon>Ancylostomatinae</taxon>
        <taxon>Ancylostoma</taxon>
    </lineage>
</organism>
<keyword evidence="2" id="KW-1185">Reference proteome</keyword>
<dbReference type="EMBL" id="JARK01001591">
    <property type="protein sequence ID" value="EYB87905.1"/>
    <property type="molecule type" value="Genomic_DNA"/>
</dbReference>
<reference evidence="2" key="1">
    <citation type="journal article" date="2015" name="Nat. Genet.">
        <title>The genome and transcriptome of the zoonotic hookworm Ancylostoma ceylanicum identify infection-specific gene families.</title>
        <authorList>
            <person name="Schwarz E.M."/>
            <person name="Hu Y."/>
            <person name="Antoshechkin I."/>
            <person name="Miller M.M."/>
            <person name="Sternberg P.W."/>
            <person name="Aroian R.V."/>
        </authorList>
    </citation>
    <scope>NUCLEOTIDE SEQUENCE</scope>
    <source>
        <strain evidence="2">HY135</strain>
    </source>
</reference>
<comment type="caution">
    <text evidence="1">The sequence shown here is derived from an EMBL/GenBank/DDBJ whole genome shotgun (WGS) entry which is preliminary data.</text>
</comment>
<proteinExistence type="predicted"/>
<name>A0A016SB79_9BILA</name>
<dbReference type="Proteomes" id="UP000024635">
    <property type="component" value="Unassembled WGS sequence"/>
</dbReference>
<dbReference type="AlphaFoldDB" id="A0A016SB79"/>
<gene>
    <name evidence="1" type="primary">Acey_s0255.g324</name>
    <name evidence="1" type="ORF">Y032_0255g324</name>
</gene>